<proteinExistence type="predicted"/>
<reference evidence="1" key="2">
    <citation type="journal article" date="2015" name="Fish Shellfish Immunol.">
        <title>Early steps in the European eel (Anguilla anguilla)-Vibrio vulnificus interaction in the gills: Role of the RtxA13 toxin.</title>
        <authorList>
            <person name="Callol A."/>
            <person name="Pajuelo D."/>
            <person name="Ebbesson L."/>
            <person name="Teles M."/>
            <person name="MacKenzie S."/>
            <person name="Amaro C."/>
        </authorList>
    </citation>
    <scope>NUCLEOTIDE SEQUENCE</scope>
</reference>
<sequence>MYTCICSLYFFHTNPHISPSVFLHTECATALLTSSICIRLLDQKNCKLCPYEDKGFYFI</sequence>
<organism evidence="1">
    <name type="scientific">Anguilla anguilla</name>
    <name type="common">European freshwater eel</name>
    <name type="synonym">Muraena anguilla</name>
    <dbReference type="NCBI Taxonomy" id="7936"/>
    <lineage>
        <taxon>Eukaryota</taxon>
        <taxon>Metazoa</taxon>
        <taxon>Chordata</taxon>
        <taxon>Craniata</taxon>
        <taxon>Vertebrata</taxon>
        <taxon>Euteleostomi</taxon>
        <taxon>Actinopterygii</taxon>
        <taxon>Neopterygii</taxon>
        <taxon>Teleostei</taxon>
        <taxon>Anguilliformes</taxon>
        <taxon>Anguillidae</taxon>
        <taxon>Anguilla</taxon>
    </lineage>
</organism>
<dbReference type="EMBL" id="GBXM01037963">
    <property type="protein sequence ID" value="JAH70614.1"/>
    <property type="molecule type" value="Transcribed_RNA"/>
</dbReference>
<reference evidence="1" key="1">
    <citation type="submission" date="2014-11" db="EMBL/GenBank/DDBJ databases">
        <authorList>
            <person name="Amaro Gonzalez C."/>
        </authorList>
    </citation>
    <scope>NUCLEOTIDE SEQUENCE</scope>
</reference>
<evidence type="ECO:0000313" key="1">
    <source>
        <dbReference type="EMBL" id="JAH70614.1"/>
    </source>
</evidence>
<protein>
    <submittedName>
        <fullName evidence="1">Uncharacterized protein</fullName>
    </submittedName>
</protein>
<accession>A0A0E9UXL2</accession>
<name>A0A0E9UXL2_ANGAN</name>
<dbReference type="AlphaFoldDB" id="A0A0E9UXL2"/>